<dbReference type="InterPro" id="IPR025410">
    <property type="entry name" value="Lant_dehyd"/>
</dbReference>
<name>A0ABS3GXC2_9ENTE</name>
<dbReference type="InterPro" id="IPR017146">
    <property type="entry name" value="Lanti_2_LanM"/>
</dbReference>
<dbReference type="Pfam" id="PF13575">
    <property type="entry name" value="DUF4135"/>
    <property type="match status" value="1"/>
</dbReference>
<keyword evidence="3" id="KW-1185">Reference proteome</keyword>
<evidence type="ECO:0000313" key="2">
    <source>
        <dbReference type="EMBL" id="MBO0439401.1"/>
    </source>
</evidence>
<reference evidence="2 3" key="1">
    <citation type="submission" date="2021-03" db="EMBL/GenBank/DDBJ databases">
        <title>Enterococcal diversity collection.</title>
        <authorList>
            <person name="Gilmore M.S."/>
            <person name="Schwartzman J."/>
            <person name="Van Tyne D."/>
            <person name="Martin M."/>
            <person name="Earl A.M."/>
            <person name="Manson A.L."/>
            <person name="Straub T."/>
            <person name="Salamzade R."/>
            <person name="Saavedra J."/>
            <person name="Lebreton F."/>
            <person name="Prichula J."/>
            <person name="Schaufler K."/>
            <person name="Gaca A."/>
            <person name="Sgardioli B."/>
            <person name="Wagenaar J."/>
            <person name="Strong T."/>
        </authorList>
    </citation>
    <scope>NUCLEOTIDE SEQUENCE [LARGE SCALE GENOMIC DNA]</scope>
    <source>
        <strain evidence="2 3">DIV0869a</strain>
    </source>
</reference>
<comment type="caution">
    <text evidence="2">The sequence shown here is derived from an EMBL/GenBank/DDBJ whole genome shotgun (WGS) entry which is preliminary data.</text>
</comment>
<accession>A0ABS3GXC2</accession>
<dbReference type="SMART" id="SM01260">
    <property type="entry name" value="LANC_like"/>
    <property type="match status" value="1"/>
</dbReference>
<sequence length="804" mass="93968">MIFFDKYPGLLRILGRLYKQSVNNLNTIVKRIYEDKKEFSLFNIINTDKIKNLFFGQGDSHNGGQMVCIIEFDDGKVVYKPRECFSDLVLNNFIYVYNLNHDEKLKTVNIIERNGYYWMEYVHSKELDDPLNSKEFYEKAGVLLAFMYVLNGQDIHYENLIAYGNDPVIIDAECIFAKLSTEGLSDTVLDTQMIPPLSQTFEVNKLTALNKKFDRKYSTNETYQFLDNGFMEYRLKREEQEIVNLPHYKDKIYIAKDFIGEILFGFEKGYKFCLSNKEELIRLTKQCINDNSFVRILFNNTSYYSSFLSLSYHPKLLSEANGRENFLLNIHNSQTYHTVNDGDYESLLNGDIPHWKILATSKKIMNEKNNELIYEFSDTPFEQFEMNFDKLTKQDLIFQKKLINSSFQTEFTELNITSLKEIETTFTEESSYDFEEKIDDFLYLLREQFKNNLDSVYNITFSLDENFIKKLDHSLYTGWIGIGLLSISRYASSNNKDFLEFANEIIDCYLVVPKNCNNLGVFSGCSSVLYLCEACFKITEDKQYLIKADQFLTVLSRRILCLKIPFYDIIDGFSGLAIVCLNLYNLSKNNVFLDFGKSFINRLIEVISEQTTAQKLITGFSHGMSGIMLALQYYQYSSNDFTYDSYIILLLNKENNHRHEWGWEDLREDSISYDTLGWCNGTPGILLSRYLLKKYESKLLFQKDIEIANELMSNRRFTRMNLCHGELGNALIKYYVTESSEDKDKLKQFIQQACFNSIKDICNYERINDFNLDLSLMTGITGVYYAYLFVNTPEKIPFVLSLSC</sequence>
<dbReference type="NCBIfam" id="TIGR03897">
    <property type="entry name" value="lanti_2_LanM"/>
    <property type="match status" value="1"/>
</dbReference>
<proteinExistence type="predicted"/>
<dbReference type="Gene3D" id="1.50.10.10">
    <property type="match status" value="1"/>
</dbReference>
<feature type="domain" description="Lantibiotic biosynthesis protein dehydration" evidence="1">
    <location>
        <begin position="7"/>
        <end position="355"/>
    </location>
</feature>
<dbReference type="PANTHER" id="PTHR12736">
    <property type="entry name" value="LANC-LIKE PROTEIN"/>
    <property type="match status" value="1"/>
</dbReference>
<dbReference type="PRINTS" id="PR01950">
    <property type="entry name" value="LANCSUPER"/>
</dbReference>
<gene>
    <name evidence="2" type="ORF">JZO69_03440</name>
</gene>
<dbReference type="CDD" id="cd04792">
    <property type="entry name" value="LanM-like"/>
    <property type="match status" value="1"/>
</dbReference>
<evidence type="ECO:0000259" key="1">
    <source>
        <dbReference type="Pfam" id="PF13575"/>
    </source>
</evidence>
<organism evidence="2 3">
    <name type="scientific">Candidatus Enterococcus ikei</name>
    <dbReference type="NCBI Taxonomy" id="2815326"/>
    <lineage>
        <taxon>Bacteria</taxon>
        <taxon>Bacillati</taxon>
        <taxon>Bacillota</taxon>
        <taxon>Bacilli</taxon>
        <taxon>Lactobacillales</taxon>
        <taxon>Enterococcaceae</taxon>
        <taxon>Enterococcus</taxon>
    </lineage>
</organism>
<dbReference type="Pfam" id="PF05147">
    <property type="entry name" value="LANC_like"/>
    <property type="match status" value="1"/>
</dbReference>
<dbReference type="EMBL" id="JAFLWD010000008">
    <property type="protein sequence ID" value="MBO0439401.1"/>
    <property type="molecule type" value="Genomic_DNA"/>
</dbReference>
<dbReference type="SUPFAM" id="SSF158745">
    <property type="entry name" value="LanC-like"/>
    <property type="match status" value="1"/>
</dbReference>
<dbReference type="PANTHER" id="PTHR12736:SF7">
    <property type="entry name" value="LANC-LIKE PROTEIN 3"/>
    <property type="match status" value="1"/>
</dbReference>
<dbReference type="PIRSF" id="PIRSF037228">
    <property type="entry name" value="Lant_mod_RumM"/>
    <property type="match status" value="1"/>
</dbReference>
<dbReference type="RefSeq" id="WP_207111497.1">
    <property type="nucleotide sequence ID" value="NZ_JAFLWD010000008.1"/>
</dbReference>
<dbReference type="InterPro" id="IPR007822">
    <property type="entry name" value="LANC-like"/>
</dbReference>
<protein>
    <submittedName>
        <fullName evidence="2">Type 2 lantipeptide synthetase LanM family protein</fullName>
    </submittedName>
</protein>
<evidence type="ECO:0000313" key="3">
    <source>
        <dbReference type="Proteomes" id="UP000664632"/>
    </source>
</evidence>
<dbReference type="Proteomes" id="UP000664632">
    <property type="component" value="Unassembled WGS sequence"/>
</dbReference>
<dbReference type="InterPro" id="IPR012341">
    <property type="entry name" value="6hp_glycosidase-like_sf"/>
</dbReference>